<dbReference type="Gene3D" id="4.10.240.10">
    <property type="entry name" value="Zn(2)-C6 fungal-type DNA-binding domain"/>
    <property type="match status" value="1"/>
</dbReference>
<dbReference type="InterPro" id="IPR051089">
    <property type="entry name" value="prtT"/>
</dbReference>
<feature type="compositionally biased region" description="Polar residues" evidence="9">
    <location>
        <begin position="505"/>
        <end position="515"/>
    </location>
</feature>
<dbReference type="GO" id="GO:0000981">
    <property type="term" value="F:DNA-binding transcription factor activity, RNA polymerase II-specific"/>
    <property type="evidence" value="ECO:0007669"/>
    <property type="project" value="InterPro"/>
</dbReference>
<keyword evidence="7" id="KW-0539">Nucleus</keyword>
<evidence type="ECO:0000313" key="11">
    <source>
        <dbReference type="EMBL" id="KMU79440.1"/>
    </source>
</evidence>
<dbReference type="PROSITE" id="PS00463">
    <property type="entry name" value="ZN2_CY6_FUNGAL_1"/>
    <property type="match status" value="1"/>
</dbReference>
<comment type="subcellular location">
    <subcellularLocation>
        <location evidence="1">Nucleus</location>
    </subcellularLocation>
</comment>
<feature type="compositionally biased region" description="Polar residues" evidence="9">
    <location>
        <begin position="9"/>
        <end position="20"/>
    </location>
</feature>
<evidence type="ECO:0000259" key="10">
    <source>
        <dbReference type="PROSITE" id="PS50048"/>
    </source>
</evidence>
<dbReference type="PANTHER" id="PTHR31845:SF39">
    <property type="entry name" value="TRANSCRIPTION FACTOR PBCR-RELATED"/>
    <property type="match status" value="1"/>
</dbReference>
<evidence type="ECO:0000256" key="5">
    <source>
        <dbReference type="ARBA" id="ARBA00023125"/>
    </source>
</evidence>
<keyword evidence="3" id="KW-0862">Zinc</keyword>
<feature type="compositionally biased region" description="Low complexity" evidence="9">
    <location>
        <begin position="444"/>
        <end position="460"/>
    </location>
</feature>
<dbReference type="Pfam" id="PF00172">
    <property type="entry name" value="Zn_clus"/>
    <property type="match status" value="1"/>
</dbReference>
<keyword evidence="8" id="KW-0175">Coiled coil</keyword>
<feature type="compositionally biased region" description="Polar residues" evidence="9">
    <location>
        <begin position="480"/>
        <end position="495"/>
    </location>
</feature>
<dbReference type="InterPro" id="IPR036864">
    <property type="entry name" value="Zn2-C6_fun-type_DNA-bd_sf"/>
</dbReference>
<organism evidence="11 12">
    <name type="scientific">Coccidioides immitis RMSCC 3703</name>
    <dbReference type="NCBI Taxonomy" id="454286"/>
    <lineage>
        <taxon>Eukaryota</taxon>
        <taxon>Fungi</taxon>
        <taxon>Dikarya</taxon>
        <taxon>Ascomycota</taxon>
        <taxon>Pezizomycotina</taxon>
        <taxon>Eurotiomycetes</taxon>
        <taxon>Eurotiomycetidae</taxon>
        <taxon>Onygenales</taxon>
        <taxon>Onygenaceae</taxon>
        <taxon>Coccidioides</taxon>
    </lineage>
</organism>
<dbReference type="FunFam" id="4.10.240.10:FF:000003">
    <property type="entry name" value="C6 transcription factor (Leu3)"/>
    <property type="match status" value="1"/>
</dbReference>
<dbReference type="InterPro" id="IPR001138">
    <property type="entry name" value="Zn2Cys6_DnaBD"/>
</dbReference>
<feature type="compositionally biased region" description="Low complexity" evidence="9">
    <location>
        <begin position="48"/>
        <end position="61"/>
    </location>
</feature>
<dbReference type="PANTHER" id="PTHR31845">
    <property type="entry name" value="FINGER DOMAIN PROTEIN, PUTATIVE-RELATED"/>
    <property type="match status" value="1"/>
</dbReference>
<feature type="domain" description="Zn(2)-C6 fungal-type" evidence="10">
    <location>
        <begin position="78"/>
        <end position="112"/>
    </location>
</feature>
<dbReference type="EMBL" id="DS268176">
    <property type="protein sequence ID" value="KMU79440.1"/>
    <property type="molecule type" value="Genomic_DNA"/>
</dbReference>
<dbReference type="SMART" id="SM00066">
    <property type="entry name" value="GAL4"/>
    <property type="match status" value="1"/>
</dbReference>
<sequence length="630" mass="68735">MDVGRHINPSAQTASTSANFDPQPLPHHSPSDSPHSPYSGQGHGDNRAVPGAAPGTVTGTGSNVGGPDSLADLKRPRACEACRQLKVRCDPDTNHPDGSCKRCTKANRRCIVTVPTRKRQRKADSRVAELEKKIDALTASLHASRAQNSSGDQPDPPLRQTLEQEGLSARCASISLRRPHFVRWQPYNDECIDMLKTSPDALPSDQTVIQWVKLANITEDVGFQFSMDDPTTNVNITDPKIQYALKGFERQLDDWRKEVPSELYTPVLAHHDHILNIYMHEIGMHIDHNIDDFKPPFIADIGEDSPADLGTAAHVDALTTCLTSIHKSLQLFCSIGHQDLMCLPTIYFVRMTYGSIALLKLFSLVISSGSRLSHIFNPADFKVEYFLDKLIQHLRACGDTDGGRLGVKFALIIAMLKSCYMRSKDKRQPLVVPPFLQPRDSDDANSNSLKLSGLNSKASADGGPTPLHVLSEVATGHPQDVTSKQEQSNQHQAPQISPPGEARNPSVTIHPSTHSAPIDQTAPTTKTIPSDTPMSGPTGVLMTPYINQQMGLGPISASHPAITAGYQPTYSQHPGFTPAPGTMEGTGQQQDVWSQGFLPDADLNLALALQGNVWDDDLFSFGLDWSDRAF</sequence>
<evidence type="ECO:0000256" key="9">
    <source>
        <dbReference type="SAM" id="MobiDB-lite"/>
    </source>
</evidence>
<evidence type="ECO:0000256" key="1">
    <source>
        <dbReference type="ARBA" id="ARBA00004123"/>
    </source>
</evidence>
<dbReference type="CDD" id="cd00067">
    <property type="entry name" value="GAL4"/>
    <property type="match status" value="1"/>
</dbReference>
<dbReference type="STRING" id="454286.A0A0J8R4S4"/>
<feature type="compositionally biased region" description="Polar residues" evidence="9">
    <location>
        <begin position="521"/>
        <end position="535"/>
    </location>
</feature>
<proteinExistence type="predicted"/>
<dbReference type="GO" id="GO:0008270">
    <property type="term" value="F:zinc ion binding"/>
    <property type="evidence" value="ECO:0007669"/>
    <property type="project" value="InterPro"/>
</dbReference>
<accession>A0A0J8R4S4</accession>
<dbReference type="AlphaFoldDB" id="A0A0J8R4S4"/>
<evidence type="ECO:0000256" key="4">
    <source>
        <dbReference type="ARBA" id="ARBA00023015"/>
    </source>
</evidence>
<keyword evidence="5" id="KW-0238">DNA-binding</keyword>
<dbReference type="GO" id="GO:0000976">
    <property type="term" value="F:transcription cis-regulatory region binding"/>
    <property type="evidence" value="ECO:0007669"/>
    <property type="project" value="TreeGrafter"/>
</dbReference>
<keyword evidence="2" id="KW-0479">Metal-binding</keyword>
<dbReference type="GO" id="GO:0001216">
    <property type="term" value="F:DNA-binding transcription activator activity"/>
    <property type="evidence" value="ECO:0007669"/>
    <property type="project" value="UniProtKB-ARBA"/>
</dbReference>
<evidence type="ECO:0000256" key="7">
    <source>
        <dbReference type="ARBA" id="ARBA00023242"/>
    </source>
</evidence>
<keyword evidence="4" id="KW-0805">Transcription regulation</keyword>
<name>A0A0J8R4S4_COCIT</name>
<keyword evidence="6" id="KW-0804">Transcription</keyword>
<dbReference type="GO" id="GO:0005634">
    <property type="term" value="C:nucleus"/>
    <property type="evidence" value="ECO:0007669"/>
    <property type="project" value="UniProtKB-SubCell"/>
</dbReference>
<feature type="compositionally biased region" description="Low complexity" evidence="9">
    <location>
        <begin position="26"/>
        <end position="39"/>
    </location>
</feature>
<feature type="region of interest" description="Disordered" evidence="9">
    <location>
        <begin position="1"/>
        <end position="71"/>
    </location>
</feature>
<protein>
    <recommendedName>
        <fullName evidence="10">Zn(2)-C6 fungal-type domain-containing protein</fullName>
    </recommendedName>
</protein>
<feature type="region of interest" description="Disordered" evidence="9">
    <location>
        <begin position="432"/>
        <end position="537"/>
    </location>
</feature>
<dbReference type="PROSITE" id="PS50048">
    <property type="entry name" value="ZN2_CY6_FUNGAL_2"/>
    <property type="match status" value="1"/>
</dbReference>
<gene>
    <name evidence="11" type="ORF">CISG_07871</name>
</gene>
<feature type="coiled-coil region" evidence="8">
    <location>
        <begin position="120"/>
        <end position="147"/>
    </location>
</feature>
<reference evidence="12" key="1">
    <citation type="journal article" date="2010" name="Genome Res.">
        <title>Population genomic sequencing of Coccidioides fungi reveals recent hybridization and transposon control.</title>
        <authorList>
            <person name="Neafsey D.E."/>
            <person name="Barker B.M."/>
            <person name="Sharpton T.J."/>
            <person name="Stajich J.E."/>
            <person name="Park D.J."/>
            <person name="Whiston E."/>
            <person name="Hung C.-Y."/>
            <person name="McMahan C."/>
            <person name="White J."/>
            <person name="Sykes S."/>
            <person name="Heiman D."/>
            <person name="Young S."/>
            <person name="Zeng Q."/>
            <person name="Abouelleil A."/>
            <person name="Aftuck L."/>
            <person name="Bessette D."/>
            <person name="Brown A."/>
            <person name="FitzGerald M."/>
            <person name="Lui A."/>
            <person name="Macdonald J.P."/>
            <person name="Priest M."/>
            <person name="Orbach M.J."/>
            <person name="Galgiani J.N."/>
            <person name="Kirkland T.N."/>
            <person name="Cole G.T."/>
            <person name="Birren B.W."/>
            <person name="Henn M.R."/>
            <person name="Taylor J.W."/>
            <person name="Rounsley S.D."/>
        </authorList>
    </citation>
    <scope>NUCLEOTIDE SEQUENCE [LARGE SCALE GENOMIC DNA]</scope>
    <source>
        <strain evidence="12">RMSCC 3703</strain>
    </source>
</reference>
<evidence type="ECO:0000256" key="8">
    <source>
        <dbReference type="SAM" id="Coils"/>
    </source>
</evidence>
<dbReference type="Proteomes" id="UP000054559">
    <property type="component" value="Unassembled WGS sequence"/>
</dbReference>
<evidence type="ECO:0000313" key="12">
    <source>
        <dbReference type="Proteomes" id="UP000054559"/>
    </source>
</evidence>
<evidence type="ECO:0000256" key="3">
    <source>
        <dbReference type="ARBA" id="ARBA00022833"/>
    </source>
</evidence>
<dbReference type="OrthoDB" id="8062037at2759"/>
<dbReference type="SUPFAM" id="SSF57701">
    <property type="entry name" value="Zn2/Cys6 DNA-binding domain"/>
    <property type="match status" value="1"/>
</dbReference>
<evidence type="ECO:0000256" key="6">
    <source>
        <dbReference type="ARBA" id="ARBA00023163"/>
    </source>
</evidence>
<evidence type="ECO:0000256" key="2">
    <source>
        <dbReference type="ARBA" id="ARBA00022723"/>
    </source>
</evidence>